<dbReference type="InterPro" id="IPR020588">
    <property type="entry name" value="RecA_ATP-bd"/>
</dbReference>
<evidence type="ECO:0000256" key="5">
    <source>
        <dbReference type="ARBA" id="ARBA00023204"/>
    </source>
</evidence>
<dbReference type="InterPro" id="IPR052093">
    <property type="entry name" value="HR_Repair_Mediator"/>
</dbReference>
<dbReference type="PANTHER" id="PTHR46239">
    <property type="entry name" value="DNA REPAIR PROTEIN RAD51 HOMOLOG 3 RAD51C"/>
    <property type="match status" value="1"/>
</dbReference>
<comment type="subcellular location">
    <subcellularLocation>
        <location evidence="1">Nucleus</location>
    </subcellularLocation>
</comment>
<protein>
    <recommendedName>
        <fullName evidence="8">RecA family profile 1 domain-containing protein</fullName>
    </recommendedName>
</protein>
<feature type="compositionally biased region" description="Acidic residues" evidence="7">
    <location>
        <begin position="355"/>
        <end position="375"/>
    </location>
</feature>
<dbReference type="InterPro" id="IPR027417">
    <property type="entry name" value="P-loop_NTPase"/>
</dbReference>
<dbReference type="InterPro" id="IPR049428">
    <property type="entry name" value="RecA-like_N"/>
</dbReference>
<dbReference type="GO" id="GO:0005657">
    <property type="term" value="C:replication fork"/>
    <property type="evidence" value="ECO:0007669"/>
    <property type="project" value="TreeGrafter"/>
</dbReference>
<sequence>MDNRLPSVSASQALRNSSCSASKPLPTGLDRLDSILQDATGLQDGRGSQAGGLSRGQVTEIYGPPGVGKSTLGMQICANALRAGEAVVWVDTSFALPGPRLQEILTAAINPSLKASQPSQLLDQSLQDLLDNFHHFNAPTLSHILALLLHPAPSFPPMKTGLIVVDAISTLFGSEFPRLTGEGGRGCKDNETLLKRKNDHSQWLSSRKWAVIGDFISKIGRLAAVRDVAILLISQTKMKVQTGAGAVLLSSISSSVWDVNIANQIFLFRDNPPQTRDGEGEEKALNSGKLRFAGVLRSRGVVSSDGVLGRVVPFVIEEKGIRGVEIAMPSPDVNQLPAMPVILKRKHDEITNSGSEDDEYGWDSDDEIPAEDDPTDVFGEPK</sequence>
<feature type="compositionally biased region" description="Polar residues" evidence="7">
    <location>
        <begin position="1"/>
        <end position="21"/>
    </location>
</feature>
<dbReference type="AlphaFoldDB" id="A0A9P8I6A8"/>
<dbReference type="EMBL" id="JAGHQL010000231">
    <property type="protein sequence ID" value="KAH0536144.1"/>
    <property type="molecule type" value="Genomic_DNA"/>
</dbReference>
<dbReference type="CDD" id="cd01393">
    <property type="entry name" value="RecA-like"/>
    <property type="match status" value="1"/>
</dbReference>
<keyword evidence="4" id="KW-0067">ATP-binding</keyword>
<evidence type="ECO:0000256" key="2">
    <source>
        <dbReference type="ARBA" id="ARBA00022741"/>
    </source>
</evidence>
<dbReference type="GO" id="GO:0008821">
    <property type="term" value="F:crossover junction DNA endonuclease activity"/>
    <property type="evidence" value="ECO:0007669"/>
    <property type="project" value="TreeGrafter"/>
</dbReference>
<keyword evidence="2" id="KW-0547">Nucleotide-binding</keyword>
<name>A0A9P8I6A8_9PEZI</name>
<evidence type="ECO:0000259" key="8">
    <source>
        <dbReference type="PROSITE" id="PS50162"/>
    </source>
</evidence>
<dbReference type="GO" id="GO:0005524">
    <property type="term" value="F:ATP binding"/>
    <property type="evidence" value="ECO:0007669"/>
    <property type="project" value="UniProtKB-KW"/>
</dbReference>
<dbReference type="GO" id="GO:0000400">
    <property type="term" value="F:four-way junction DNA binding"/>
    <property type="evidence" value="ECO:0007669"/>
    <property type="project" value="TreeGrafter"/>
</dbReference>
<dbReference type="GO" id="GO:0140664">
    <property type="term" value="F:ATP-dependent DNA damage sensor activity"/>
    <property type="evidence" value="ECO:0007669"/>
    <property type="project" value="InterPro"/>
</dbReference>
<dbReference type="InterPro" id="IPR003593">
    <property type="entry name" value="AAA+_ATPase"/>
</dbReference>
<dbReference type="GO" id="GO:0033065">
    <property type="term" value="C:Rad51C-XRCC3 complex"/>
    <property type="evidence" value="ECO:0007669"/>
    <property type="project" value="TreeGrafter"/>
</dbReference>
<comment type="caution">
    <text evidence="9">The sequence shown here is derived from an EMBL/GenBank/DDBJ whole genome shotgun (WGS) entry which is preliminary data.</text>
</comment>
<reference evidence="9" key="1">
    <citation type="submission" date="2021-03" db="EMBL/GenBank/DDBJ databases">
        <title>Comparative genomics and phylogenomic investigation of the class Geoglossomycetes provide insights into ecological specialization and systematics.</title>
        <authorList>
            <person name="Melie T."/>
            <person name="Pirro S."/>
            <person name="Miller A.N."/>
            <person name="Quandt A."/>
        </authorList>
    </citation>
    <scope>NUCLEOTIDE SEQUENCE</scope>
    <source>
        <strain evidence="9">GBOQ0MN5Z8</strain>
    </source>
</reference>
<evidence type="ECO:0000256" key="1">
    <source>
        <dbReference type="ARBA" id="ARBA00004123"/>
    </source>
</evidence>
<proteinExistence type="predicted"/>
<dbReference type="Proteomes" id="UP000698800">
    <property type="component" value="Unassembled WGS sequence"/>
</dbReference>
<organism evidence="9 10">
    <name type="scientific">Glutinoglossum americanum</name>
    <dbReference type="NCBI Taxonomy" id="1670608"/>
    <lineage>
        <taxon>Eukaryota</taxon>
        <taxon>Fungi</taxon>
        <taxon>Dikarya</taxon>
        <taxon>Ascomycota</taxon>
        <taxon>Pezizomycotina</taxon>
        <taxon>Geoglossomycetes</taxon>
        <taxon>Geoglossales</taxon>
        <taxon>Geoglossaceae</taxon>
        <taxon>Glutinoglossum</taxon>
    </lineage>
</organism>
<keyword evidence="5" id="KW-0234">DNA repair</keyword>
<evidence type="ECO:0000313" key="9">
    <source>
        <dbReference type="EMBL" id="KAH0536144.1"/>
    </source>
</evidence>
<dbReference type="GO" id="GO:0033063">
    <property type="term" value="C:Rad51B-Rad51C-Rad51D-XRCC2 complex"/>
    <property type="evidence" value="ECO:0007669"/>
    <property type="project" value="TreeGrafter"/>
</dbReference>
<evidence type="ECO:0000256" key="7">
    <source>
        <dbReference type="SAM" id="MobiDB-lite"/>
    </source>
</evidence>
<dbReference type="SMART" id="SM00382">
    <property type="entry name" value="AAA"/>
    <property type="match status" value="1"/>
</dbReference>
<evidence type="ECO:0000256" key="6">
    <source>
        <dbReference type="ARBA" id="ARBA00023242"/>
    </source>
</evidence>
<dbReference type="PANTHER" id="PTHR46239:SF1">
    <property type="entry name" value="DNA REPAIR PROTEIN RAD51 HOMOLOG 3"/>
    <property type="match status" value="1"/>
</dbReference>
<gene>
    <name evidence="9" type="ORF">FGG08_006966</name>
</gene>
<dbReference type="Gene3D" id="3.40.50.300">
    <property type="entry name" value="P-loop containing nucleotide triphosphate hydrolases"/>
    <property type="match status" value="1"/>
</dbReference>
<dbReference type="SUPFAM" id="SSF52540">
    <property type="entry name" value="P-loop containing nucleoside triphosphate hydrolases"/>
    <property type="match status" value="1"/>
</dbReference>
<dbReference type="GO" id="GO:0007131">
    <property type="term" value="P:reciprocal meiotic recombination"/>
    <property type="evidence" value="ECO:0007669"/>
    <property type="project" value="TreeGrafter"/>
</dbReference>
<evidence type="ECO:0000256" key="3">
    <source>
        <dbReference type="ARBA" id="ARBA00022763"/>
    </source>
</evidence>
<keyword evidence="6" id="KW-0539">Nucleus</keyword>
<dbReference type="PROSITE" id="PS50162">
    <property type="entry name" value="RECA_2"/>
    <property type="match status" value="1"/>
</dbReference>
<feature type="region of interest" description="Disordered" evidence="7">
    <location>
        <begin position="346"/>
        <end position="382"/>
    </location>
</feature>
<evidence type="ECO:0000256" key="4">
    <source>
        <dbReference type="ARBA" id="ARBA00022840"/>
    </source>
</evidence>
<dbReference type="OrthoDB" id="5957327at2759"/>
<dbReference type="Pfam" id="PF00154">
    <property type="entry name" value="RecA_N"/>
    <property type="match status" value="1"/>
</dbReference>
<accession>A0A9P8I6A8</accession>
<feature type="region of interest" description="Disordered" evidence="7">
    <location>
        <begin position="1"/>
        <end position="26"/>
    </location>
</feature>
<evidence type="ECO:0000313" key="10">
    <source>
        <dbReference type="Proteomes" id="UP000698800"/>
    </source>
</evidence>
<dbReference type="GO" id="GO:0000707">
    <property type="term" value="P:meiotic DNA recombinase assembly"/>
    <property type="evidence" value="ECO:0007669"/>
    <property type="project" value="TreeGrafter"/>
</dbReference>
<keyword evidence="10" id="KW-1185">Reference proteome</keyword>
<keyword evidence="3" id="KW-0227">DNA damage</keyword>
<feature type="domain" description="RecA family profile 1" evidence="8">
    <location>
        <begin position="21"/>
        <end position="236"/>
    </location>
</feature>